<name>A0A9P6FEM6_9FUNG</name>
<evidence type="ECO:0000313" key="3">
    <source>
        <dbReference type="Proteomes" id="UP000723463"/>
    </source>
</evidence>
<dbReference type="Proteomes" id="UP000723463">
    <property type="component" value="Unassembled WGS sequence"/>
</dbReference>
<keyword evidence="3" id="KW-1185">Reference proteome</keyword>
<feature type="compositionally biased region" description="Acidic residues" evidence="1">
    <location>
        <begin position="563"/>
        <end position="578"/>
    </location>
</feature>
<proteinExistence type="predicted"/>
<dbReference type="InterPro" id="IPR032675">
    <property type="entry name" value="LRR_dom_sf"/>
</dbReference>
<sequence length="815" mass="91621">MNAICAPTHYFHVTACFDDNNKNIFGSTESIMSLSRNAHHVRQLALGRYDIIYYVSCVIAFLDQLDTLQQNTTTTATIGHSPALSRPTWLAPLDPKIYTVFPIPPMTMLTKLDLRLFATSQGGGYEKNSMAALTQACWIISFNLNLLDLKLTSVILKDRRAARLLMTTLLRLQRLQALYLGFILRSFTTHKVELYFLSACPPTLRKLTLKSHEGPEEDNYMIEDFSKDYVEYEPGTLLSWEKLEEECGLTTMPRRQGPFLGLRELHFSEVAQSLSRDDLQSILQQCPNLITLKMPRLSHISDVQKLAGEIVQWCPRLSDLSIRCGWEDDKVRELKDWILRALPPQQITRFMSNGAPVPAIQGLDDAESMFQRHSSTLREISLHGYKRIDSKVVQTILVECEALESFKIYISSYDDPHPLCLRLEDAIEIPWACTRIQELQLAIAIPDRPLIVPVAGTWPYYIRPPPTTLSVEETQQFKDLESLYRQLGKLTQLRRLDLRAYYYDPTGKSNPSGAPFPGMLNLGSEKTGQPGYLQLLGGLTKLKTLVGSVAAYTRETMLTIGMDEVEMSDDDDGGDNGDGDEKKGELTGVEDLSEAEHLSMLAHCPNLNTIVVPPRTFDPAPLKNLHEEIVQQLYSMLTNVEGFFCGQQCELGTVVSDPGLTNDDVGSLFQRHSGFLREIVPGRIQDLNLTIAIPDEPLHRSGEMGIVLYYNPPSLLILSAAETTQFRSLEALYRQLGALTELECVELRAAFYDLVGTRSASAVFKLNSFPWMLNLRNEETGQLGYLDKLRGLTEVKTLYGSVSVTTKDKGDDWDG</sequence>
<accession>A0A9P6FEM6</accession>
<organism evidence="2 3">
    <name type="scientific">Mortierella hygrophila</name>
    <dbReference type="NCBI Taxonomy" id="979708"/>
    <lineage>
        <taxon>Eukaryota</taxon>
        <taxon>Fungi</taxon>
        <taxon>Fungi incertae sedis</taxon>
        <taxon>Mucoromycota</taxon>
        <taxon>Mortierellomycotina</taxon>
        <taxon>Mortierellomycetes</taxon>
        <taxon>Mortierellales</taxon>
        <taxon>Mortierellaceae</taxon>
        <taxon>Mortierella</taxon>
    </lineage>
</organism>
<dbReference type="AlphaFoldDB" id="A0A9P6FEM6"/>
<dbReference type="EMBL" id="JAAAXW010000029">
    <property type="protein sequence ID" value="KAF9548496.1"/>
    <property type="molecule type" value="Genomic_DNA"/>
</dbReference>
<feature type="region of interest" description="Disordered" evidence="1">
    <location>
        <begin position="562"/>
        <end position="585"/>
    </location>
</feature>
<evidence type="ECO:0000256" key="1">
    <source>
        <dbReference type="SAM" id="MobiDB-lite"/>
    </source>
</evidence>
<protein>
    <submittedName>
        <fullName evidence="2">Uncharacterized protein</fullName>
    </submittedName>
</protein>
<evidence type="ECO:0000313" key="2">
    <source>
        <dbReference type="EMBL" id="KAF9548496.1"/>
    </source>
</evidence>
<dbReference type="PANTHER" id="PTHR31639">
    <property type="entry name" value="F-BOX PROTEIN-LIKE"/>
    <property type="match status" value="1"/>
</dbReference>
<gene>
    <name evidence="2" type="ORF">EC957_006309</name>
</gene>
<dbReference type="SUPFAM" id="SSF52047">
    <property type="entry name" value="RNI-like"/>
    <property type="match status" value="1"/>
</dbReference>
<comment type="caution">
    <text evidence="2">The sequence shown here is derived from an EMBL/GenBank/DDBJ whole genome shotgun (WGS) entry which is preliminary data.</text>
</comment>
<dbReference type="PANTHER" id="PTHR31639:SF256">
    <property type="entry name" value="OS07G0242900 PROTEIN"/>
    <property type="match status" value="1"/>
</dbReference>
<dbReference type="Gene3D" id="3.80.10.10">
    <property type="entry name" value="Ribonuclease Inhibitor"/>
    <property type="match status" value="1"/>
</dbReference>
<reference evidence="2" key="1">
    <citation type="journal article" date="2020" name="Fungal Divers.">
        <title>Resolving the Mortierellaceae phylogeny through synthesis of multi-gene phylogenetics and phylogenomics.</title>
        <authorList>
            <person name="Vandepol N."/>
            <person name="Liber J."/>
            <person name="Desiro A."/>
            <person name="Na H."/>
            <person name="Kennedy M."/>
            <person name="Barry K."/>
            <person name="Grigoriev I.V."/>
            <person name="Miller A.N."/>
            <person name="O'Donnell K."/>
            <person name="Stajich J.E."/>
            <person name="Bonito G."/>
        </authorList>
    </citation>
    <scope>NUCLEOTIDE SEQUENCE</scope>
    <source>
        <strain evidence="2">NRRL 2591</strain>
    </source>
</reference>